<comment type="cofactor">
    <cofactor evidence="1">
        <name>pyridoxal 5'-phosphate</name>
        <dbReference type="ChEBI" id="CHEBI:597326"/>
    </cofactor>
</comment>
<keyword evidence="14" id="KW-1185">Reference proteome</keyword>
<feature type="compositionally biased region" description="Basic and acidic residues" evidence="10">
    <location>
        <begin position="48"/>
        <end position="63"/>
    </location>
</feature>
<dbReference type="UniPathway" id="UPA00528">
    <property type="reaction ID" value="UER00586"/>
</dbReference>
<dbReference type="InterPro" id="IPR015424">
    <property type="entry name" value="PyrdxlP-dep_Trfase"/>
</dbReference>
<evidence type="ECO:0000256" key="6">
    <source>
        <dbReference type="ARBA" id="ARBA00025708"/>
    </source>
</evidence>
<protein>
    <recommendedName>
        <fullName evidence="8">alanine transaminase</fullName>
        <ecNumber evidence="8">2.6.1.2</ecNumber>
    </recommendedName>
</protein>
<evidence type="ECO:0000256" key="10">
    <source>
        <dbReference type="SAM" id="MobiDB-lite"/>
    </source>
</evidence>
<evidence type="ECO:0000256" key="9">
    <source>
        <dbReference type="ARBA" id="ARBA00047412"/>
    </source>
</evidence>
<dbReference type="EMBL" id="KZ346557">
    <property type="protein sequence ID" value="PIO69685.1"/>
    <property type="molecule type" value="Genomic_DNA"/>
</dbReference>
<dbReference type="Proteomes" id="UP000230423">
    <property type="component" value="Unassembled WGS sequence"/>
</dbReference>
<dbReference type="Gene3D" id="3.90.1150.10">
    <property type="entry name" value="Aspartate Aminotransferase, domain 1"/>
    <property type="match status" value="1"/>
</dbReference>
<dbReference type="CDD" id="cd00609">
    <property type="entry name" value="AAT_like"/>
    <property type="match status" value="1"/>
</dbReference>
<dbReference type="EC" id="2.6.1.2" evidence="8"/>
<evidence type="ECO:0000256" key="5">
    <source>
        <dbReference type="ARBA" id="ARBA00022898"/>
    </source>
</evidence>
<feature type="domain" description="Aminotransferase class I/classII large" evidence="12">
    <location>
        <begin position="161"/>
        <end position="510"/>
    </location>
</feature>
<dbReference type="FunFam" id="3.40.640.10:FF:000012">
    <property type="entry name" value="alanine aminotransferase 2"/>
    <property type="match status" value="1"/>
</dbReference>
<dbReference type="InterPro" id="IPR015421">
    <property type="entry name" value="PyrdxlP-dep_Trfase_major"/>
</dbReference>
<keyword evidence="11" id="KW-0812">Transmembrane</keyword>
<proteinExistence type="inferred from homology"/>
<dbReference type="GO" id="GO:0004021">
    <property type="term" value="F:L-alanine:2-oxoglutarate aminotransferase activity"/>
    <property type="evidence" value="ECO:0007669"/>
    <property type="project" value="UniProtKB-EC"/>
</dbReference>
<dbReference type="InterPro" id="IPR045088">
    <property type="entry name" value="ALAT1/2-like"/>
</dbReference>
<dbReference type="SUPFAM" id="SSF53383">
    <property type="entry name" value="PLP-dependent transferases"/>
    <property type="match status" value="1"/>
</dbReference>
<keyword evidence="5" id="KW-0663">Pyridoxal phosphate</keyword>
<dbReference type="InterPro" id="IPR004839">
    <property type="entry name" value="Aminotransferase_I/II_large"/>
</dbReference>
<feature type="region of interest" description="Disordered" evidence="10">
    <location>
        <begin position="33"/>
        <end position="63"/>
    </location>
</feature>
<keyword evidence="11" id="KW-1133">Transmembrane helix</keyword>
<evidence type="ECO:0000256" key="3">
    <source>
        <dbReference type="ARBA" id="ARBA00022576"/>
    </source>
</evidence>
<sequence>MIDIDVILLFYGVAIVLLTQVILLCGRKKAGADADVSERQSTEPMSEATERSERGKPDRVLDKNKLNPSITNMQIAARDPVINRAMQIELEMQQGAGRPFKNIIRANIGDAEAMEHSSMTFNRQLLSCVANPELIPSYPPDVADRAKAILTCCGGFGPGAYNHAQGIEVVRRHVADFITRRDGFDSEYTNIVINNGASEAIRNVLEMFANHDRKKRTGVMIPVPTFPLFAATLDEFGLGKVEYQLDEEKGWSIDEKELDRAYDDSRKKYDTKVLVVINPGSPTGHLLSRENIQAIVKFAHRHGLFIMADEVYQDNVHPSDAKFISFKKVMREMSEPYNRLELVSFHSVSKGYMGECGVRGGYAEFYNMDPEVFGLYKKLISAKQFPSILSQAAVDALVNPPKQSDPSFEQWAAEKKAALEGFKKRAAMVKQAFNGVEGLTCNDIQASLYAFPRVQMPPGAIEKAKKEGVEPDFLYAMELLEATGVCVVPGCAFGQKEDTYHFRMTILPHEGVLQDMLDRIKVFHIGFMKQYKQ</sequence>
<evidence type="ECO:0000256" key="2">
    <source>
        <dbReference type="ARBA" id="ARBA00011738"/>
    </source>
</evidence>
<dbReference type="FunFam" id="3.90.1150.10:FF:000151">
    <property type="entry name" value="Alanine aminotransferase 2"/>
    <property type="match status" value="1"/>
</dbReference>
<dbReference type="Gene3D" id="1.10.287.1970">
    <property type="match status" value="1"/>
</dbReference>
<dbReference type="OrthoDB" id="1732682at2759"/>
<evidence type="ECO:0000256" key="8">
    <source>
        <dbReference type="ARBA" id="ARBA00026106"/>
    </source>
</evidence>
<dbReference type="Pfam" id="PF00155">
    <property type="entry name" value="Aminotran_1_2"/>
    <property type="match status" value="1"/>
</dbReference>
<keyword evidence="11" id="KW-0472">Membrane</keyword>
<gene>
    <name evidence="13" type="ORF">TELCIR_08483</name>
</gene>
<comment type="pathway">
    <text evidence="6">Amino-acid degradation; L-alanine degradation via transaminase pathway; pyruvate from L-alanine: step 1/1.</text>
</comment>
<dbReference type="GO" id="GO:0030170">
    <property type="term" value="F:pyridoxal phosphate binding"/>
    <property type="evidence" value="ECO:0007669"/>
    <property type="project" value="InterPro"/>
</dbReference>
<comment type="subunit">
    <text evidence="2">Homodimer.</text>
</comment>
<name>A0A2G9UHG6_TELCI</name>
<reference evidence="13 14" key="1">
    <citation type="submission" date="2015-09" db="EMBL/GenBank/DDBJ databases">
        <title>Draft genome of the parasitic nematode Teladorsagia circumcincta isolate WARC Sus (inbred).</title>
        <authorList>
            <person name="Mitreva M."/>
        </authorList>
    </citation>
    <scope>NUCLEOTIDE SEQUENCE [LARGE SCALE GENOMIC DNA]</scope>
    <source>
        <strain evidence="13 14">S</strain>
    </source>
</reference>
<dbReference type="PANTHER" id="PTHR11751:SF29">
    <property type="entry name" value="ALANINE TRANSAMINASE"/>
    <property type="match status" value="1"/>
</dbReference>
<dbReference type="InterPro" id="IPR015422">
    <property type="entry name" value="PyrdxlP-dep_Trfase_small"/>
</dbReference>
<dbReference type="AlphaFoldDB" id="A0A2G9UHG6"/>
<feature type="transmembrane region" description="Helical" evidence="11">
    <location>
        <begin position="6"/>
        <end position="25"/>
    </location>
</feature>
<keyword evidence="4 13" id="KW-0808">Transferase</keyword>
<organism evidence="13 14">
    <name type="scientific">Teladorsagia circumcincta</name>
    <name type="common">Brown stomach worm</name>
    <name type="synonym">Ostertagia circumcincta</name>
    <dbReference type="NCBI Taxonomy" id="45464"/>
    <lineage>
        <taxon>Eukaryota</taxon>
        <taxon>Metazoa</taxon>
        <taxon>Ecdysozoa</taxon>
        <taxon>Nematoda</taxon>
        <taxon>Chromadorea</taxon>
        <taxon>Rhabditida</taxon>
        <taxon>Rhabditina</taxon>
        <taxon>Rhabditomorpha</taxon>
        <taxon>Strongyloidea</taxon>
        <taxon>Trichostrongylidae</taxon>
        <taxon>Teladorsagia</taxon>
    </lineage>
</organism>
<dbReference type="PANTHER" id="PTHR11751">
    <property type="entry name" value="ALANINE AMINOTRANSFERASE"/>
    <property type="match status" value="1"/>
</dbReference>
<evidence type="ECO:0000256" key="7">
    <source>
        <dbReference type="ARBA" id="ARBA00025785"/>
    </source>
</evidence>
<dbReference type="Gene3D" id="3.40.640.10">
    <property type="entry name" value="Type I PLP-dependent aspartate aminotransferase-like (Major domain)"/>
    <property type="match status" value="1"/>
</dbReference>
<evidence type="ECO:0000313" key="14">
    <source>
        <dbReference type="Proteomes" id="UP000230423"/>
    </source>
</evidence>
<evidence type="ECO:0000313" key="13">
    <source>
        <dbReference type="EMBL" id="PIO69685.1"/>
    </source>
</evidence>
<keyword evidence="3 13" id="KW-0032">Aminotransferase</keyword>
<evidence type="ECO:0000259" key="12">
    <source>
        <dbReference type="Pfam" id="PF00155"/>
    </source>
</evidence>
<accession>A0A2G9UHG6</accession>
<dbReference type="GO" id="GO:0042853">
    <property type="term" value="P:L-alanine catabolic process"/>
    <property type="evidence" value="ECO:0007669"/>
    <property type="project" value="UniProtKB-UniPathway"/>
</dbReference>
<evidence type="ECO:0000256" key="4">
    <source>
        <dbReference type="ARBA" id="ARBA00022679"/>
    </source>
</evidence>
<comment type="catalytic activity">
    <reaction evidence="9">
        <text>L-alanine + 2-oxoglutarate = pyruvate + L-glutamate</text>
        <dbReference type="Rhea" id="RHEA:19453"/>
        <dbReference type="ChEBI" id="CHEBI:15361"/>
        <dbReference type="ChEBI" id="CHEBI:16810"/>
        <dbReference type="ChEBI" id="CHEBI:29985"/>
        <dbReference type="ChEBI" id="CHEBI:57972"/>
        <dbReference type="EC" id="2.6.1.2"/>
    </reaction>
</comment>
<comment type="similarity">
    <text evidence="7">Belongs to the class-I pyridoxal-phosphate-dependent aminotransferase family. Alanine aminotransferase subfamily.</text>
</comment>
<evidence type="ECO:0000256" key="1">
    <source>
        <dbReference type="ARBA" id="ARBA00001933"/>
    </source>
</evidence>
<evidence type="ECO:0000256" key="11">
    <source>
        <dbReference type="SAM" id="Phobius"/>
    </source>
</evidence>